<keyword evidence="3" id="KW-1185">Reference proteome</keyword>
<dbReference type="AlphaFoldDB" id="A0A1H2ZZ11"/>
<feature type="transmembrane region" description="Helical" evidence="1">
    <location>
        <begin position="291"/>
        <end position="309"/>
    </location>
</feature>
<feature type="transmembrane region" description="Helical" evidence="1">
    <location>
        <begin position="55"/>
        <end position="73"/>
    </location>
</feature>
<feature type="transmembrane region" description="Helical" evidence="1">
    <location>
        <begin position="315"/>
        <end position="333"/>
    </location>
</feature>
<feature type="transmembrane region" description="Helical" evidence="1">
    <location>
        <begin position="359"/>
        <end position="380"/>
    </location>
</feature>
<feature type="transmembrane region" description="Helical" evidence="1">
    <location>
        <begin position="386"/>
        <end position="406"/>
    </location>
</feature>
<feature type="transmembrane region" description="Helical" evidence="1">
    <location>
        <begin position="136"/>
        <end position="158"/>
    </location>
</feature>
<feature type="transmembrane region" description="Helical" evidence="1">
    <location>
        <begin position="21"/>
        <end position="43"/>
    </location>
</feature>
<proteinExistence type="predicted"/>
<keyword evidence="1" id="KW-1133">Transmembrane helix</keyword>
<dbReference type="InterPro" id="IPR010288">
    <property type="entry name" value="EcsB_ABC"/>
</dbReference>
<dbReference type="OrthoDB" id="2448479at2"/>
<sequence>MSPARCYRKRRKLERIYNFRTWKTVIDWVVAVYFIVPAVVIFGERYISWLKDAPHWFSNFSPWHFLAGFYLLASMRKLRLQIEEADQLFIIQQKDWLKRFITCALLHQILRELWTVIVIFLVMFPVLVKEFHLDSLLLLSLLLYCWLARVSLVFAGNLIYTRVRSWKKHLYEISYFLVSGSLFVIVGTWGLKNPWILCFTCIVLACALYIQVHSRIAQRGTFLIDIEIEKEERSKWNKFLLEVGQQIDPPSGGARKKPWIFPQSGRIFPKRTGTNIVTENVFKALMRNRQMLLEFGQLVGVSLFALIQVPMWMGWCLWVVFAIIFTFWGRMFWKKVSTSPFFSTWISDTALFISAYERFLFLAVCLGYLPLSIFFGAMHYGWMGALGMPILGGVIGRIMASIFTLVQPLSRVRRKERVTDKVDYS</sequence>
<name>A0A1H2ZZ11_9BACL</name>
<feature type="transmembrane region" description="Helical" evidence="1">
    <location>
        <begin position="100"/>
        <end position="124"/>
    </location>
</feature>
<protein>
    <submittedName>
        <fullName evidence="2">ABC transporter protein EcsB</fullName>
    </submittedName>
</protein>
<evidence type="ECO:0000256" key="1">
    <source>
        <dbReference type="SAM" id="Phobius"/>
    </source>
</evidence>
<keyword evidence="1" id="KW-0472">Membrane</keyword>
<dbReference type="EMBL" id="FNNQ01000012">
    <property type="protein sequence ID" value="SDX22626.1"/>
    <property type="molecule type" value="Genomic_DNA"/>
</dbReference>
<feature type="transmembrane region" description="Helical" evidence="1">
    <location>
        <begin position="194"/>
        <end position="212"/>
    </location>
</feature>
<evidence type="ECO:0000313" key="2">
    <source>
        <dbReference type="EMBL" id="SDX22626.1"/>
    </source>
</evidence>
<gene>
    <name evidence="2" type="ORF">SAMN05444487_11264</name>
</gene>
<dbReference type="Pfam" id="PF05975">
    <property type="entry name" value="EcsB"/>
    <property type="match status" value="1"/>
</dbReference>
<keyword evidence="1" id="KW-0812">Transmembrane</keyword>
<dbReference type="STRING" id="1048340.SAMN05444487_11264"/>
<dbReference type="RefSeq" id="WP_091741235.1">
    <property type="nucleotide sequence ID" value="NZ_FNNQ01000012.1"/>
</dbReference>
<feature type="transmembrane region" description="Helical" evidence="1">
    <location>
        <begin position="170"/>
        <end position="188"/>
    </location>
</feature>
<accession>A0A1H2ZZ11</accession>
<organism evidence="2 3">
    <name type="scientific">Marininema mesophilum</name>
    <dbReference type="NCBI Taxonomy" id="1048340"/>
    <lineage>
        <taxon>Bacteria</taxon>
        <taxon>Bacillati</taxon>
        <taxon>Bacillota</taxon>
        <taxon>Bacilli</taxon>
        <taxon>Bacillales</taxon>
        <taxon>Thermoactinomycetaceae</taxon>
        <taxon>Marininema</taxon>
    </lineage>
</organism>
<dbReference type="GO" id="GO:0016020">
    <property type="term" value="C:membrane"/>
    <property type="evidence" value="ECO:0007669"/>
    <property type="project" value="InterPro"/>
</dbReference>
<dbReference type="Proteomes" id="UP000198534">
    <property type="component" value="Unassembled WGS sequence"/>
</dbReference>
<evidence type="ECO:0000313" key="3">
    <source>
        <dbReference type="Proteomes" id="UP000198534"/>
    </source>
</evidence>
<reference evidence="2 3" key="1">
    <citation type="submission" date="2016-10" db="EMBL/GenBank/DDBJ databases">
        <authorList>
            <person name="de Groot N.N."/>
        </authorList>
    </citation>
    <scope>NUCLEOTIDE SEQUENCE [LARGE SCALE GENOMIC DNA]</scope>
    <source>
        <strain evidence="2 3">DSM 45610</strain>
    </source>
</reference>